<dbReference type="Proteomes" id="UP000430634">
    <property type="component" value="Unassembled WGS sequence"/>
</dbReference>
<reference evidence="3" key="4">
    <citation type="submission" date="2024-05" db="EMBL/GenBank/DDBJ databases">
        <authorList>
            <person name="Sun Q."/>
            <person name="Zhou Y."/>
        </authorList>
    </citation>
    <scope>NUCLEOTIDE SEQUENCE</scope>
    <source>
        <strain evidence="3">CGMCC 1.15931</strain>
    </source>
</reference>
<keyword evidence="6" id="KW-1185">Reference proteome</keyword>
<reference evidence="3" key="1">
    <citation type="journal article" date="2014" name="Int. J. Syst. Evol. Microbiol.">
        <title>Complete genome of a new Firmicutes species belonging to the dominant human colonic microbiota ('Ruminococcus bicirculans') reveals two chromosomes and a selective capacity to utilize plant glucans.</title>
        <authorList>
            <consortium name="NISC Comparative Sequencing Program"/>
            <person name="Wegmann U."/>
            <person name="Louis P."/>
            <person name="Goesmann A."/>
            <person name="Henrissat B."/>
            <person name="Duncan S.H."/>
            <person name="Flint H.J."/>
        </authorList>
    </citation>
    <scope>NUCLEOTIDE SEQUENCE</scope>
    <source>
        <strain evidence="3">CGMCC 1.15931</strain>
    </source>
</reference>
<reference evidence="6" key="2">
    <citation type="journal article" date="2019" name="Int. J. Syst. Evol. Microbiol.">
        <title>The Global Catalogue of Microorganisms (GCM) 10K type strain sequencing project: providing services to taxonomists for standard genome sequencing and annotation.</title>
        <authorList>
            <consortium name="The Broad Institute Genomics Platform"/>
            <consortium name="The Broad Institute Genome Sequencing Center for Infectious Disease"/>
            <person name="Wu L."/>
            <person name="Ma J."/>
        </authorList>
    </citation>
    <scope>NUCLEOTIDE SEQUENCE [LARGE SCALE GENOMIC DNA]</scope>
    <source>
        <strain evidence="6">CGMCC 1.15931</strain>
    </source>
</reference>
<keyword evidence="1" id="KW-1133">Transmembrane helix</keyword>
<gene>
    <name evidence="3" type="ORF">GCM10011572_39510</name>
    <name evidence="4" type="ORF">GM672_15480</name>
</gene>
<dbReference type="Proteomes" id="UP000622638">
    <property type="component" value="Unassembled WGS sequence"/>
</dbReference>
<feature type="transmembrane region" description="Helical" evidence="1">
    <location>
        <begin position="7"/>
        <end position="29"/>
    </location>
</feature>
<dbReference type="EMBL" id="BMKG01000018">
    <property type="protein sequence ID" value="GGC14166.1"/>
    <property type="molecule type" value="Genomic_DNA"/>
</dbReference>
<feature type="domain" description="Chlorhexidine efflux transporter" evidence="2">
    <location>
        <begin position="3"/>
        <end position="64"/>
    </location>
</feature>
<feature type="transmembrane region" description="Helical" evidence="1">
    <location>
        <begin position="35"/>
        <end position="55"/>
    </location>
</feature>
<dbReference type="EMBL" id="WNKZ01000043">
    <property type="protein sequence ID" value="MTV54132.1"/>
    <property type="molecule type" value="Genomic_DNA"/>
</dbReference>
<dbReference type="Pfam" id="PF05232">
    <property type="entry name" value="BTP"/>
    <property type="match status" value="2"/>
</dbReference>
<evidence type="ECO:0000313" key="4">
    <source>
        <dbReference type="EMBL" id="MTV54132.1"/>
    </source>
</evidence>
<keyword evidence="1" id="KW-0812">Transmembrane</keyword>
<evidence type="ECO:0000313" key="5">
    <source>
        <dbReference type="Proteomes" id="UP000430634"/>
    </source>
</evidence>
<evidence type="ECO:0000256" key="1">
    <source>
        <dbReference type="SAM" id="Phobius"/>
    </source>
</evidence>
<name>A0A6I3T0W7_9BURK</name>
<evidence type="ECO:0000313" key="3">
    <source>
        <dbReference type="EMBL" id="GGC14166.1"/>
    </source>
</evidence>
<proteinExistence type="predicted"/>
<comment type="caution">
    <text evidence="4">The sequence shown here is derived from an EMBL/GenBank/DDBJ whole genome shotgun (WGS) entry which is preliminary data.</text>
</comment>
<evidence type="ECO:0000313" key="6">
    <source>
        <dbReference type="Proteomes" id="UP000622638"/>
    </source>
</evidence>
<evidence type="ECO:0000259" key="2">
    <source>
        <dbReference type="Pfam" id="PF05232"/>
    </source>
</evidence>
<feature type="transmembrane region" description="Helical" evidence="1">
    <location>
        <begin position="76"/>
        <end position="97"/>
    </location>
</feature>
<organism evidence="4 5">
    <name type="scientific">Pseudoduganella buxea</name>
    <dbReference type="NCBI Taxonomy" id="1949069"/>
    <lineage>
        <taxon>Bacteria</taxon>
        <taxon>Pseudomonadati</taxon>
        <taxon>Pseudomonadota</taxon>
        <taxon>Betaproteobacteria</taxon>
        <taxon>Burkholderiales</taxon>
        <taxon>Oxalobacteraceae</taxon>
        <taxon>Telluria group</taxon>
        <taxon>Pseudoduganella</taxon>
    </lineage>
</organism>
<dbReference type="NCBIfam" id="NF033664">
    <property type="entry name" value="PACE_transport"/>
    <property type="match status" value="1"/>
</dbReference>
<dbReference type="OrthoDB" id="1631120at2"/>
<dbReference type="AlphaFoldDB" id="A0A6I3T0W7"/>
<dbReference type="InterPro" id="IPR058208">
    <property type="entry name" value="PACE"/>
</dbReference>
<dbReference type="InterPro" id="IPR007896">
    <property type="entry name" value="BTP_bacteria"/>
</dbReference>
<feature type="domain" description="Chlorhexidine efflux transporter" evidence="2">
    <location>
        <begin position="70"/>
        <end position="132"/>
    </location>
</feature>
<protein>
    <submittedName>
        <fullName evidence="4">PACE efflux transporter</fullName>
    </submittedName>
</protein>
<accession>A0A6I3T0W7</accession>
<keyword evidence="1" id="KW-0472">Membrane</keyword>
<reference evidence="4 5" key="3">
    <citation type="submission" date="2019-11" db="EMBL/GenBank/DDBJ databases">
        <title>Type strains purchased from KCTC, JCM and DSMZ.</title>
        <authorList>
            <person name="Lu H."/>
        </authorList>
    </citation>
    <scope>NUCLEOTIDE SEQUENCE [LARGE SCALE GENOMIC DNA]</scope>
    <source>
        <strain evidence="4 5">KCTC 52429</strain>
    </source>
</reference>
<feature type="transmembrane region" description="Helical" evidence="1">
    <location>
        <begin position="103"/>
        <end position="127"/>
    </location>
</feature>
<dbReference type="RefSeq" id="WP_155471435.1">
    <property type="nucleotide sequence ID" value="NZ_BMKG01000018.1"/>
</dbReference>
<sequence length="140" mass="15360">MQGLKRKIVYVSLFELIAIGCTTALLALLGHETGAAGTIAVTTSLIAVVWNFVYNSLFEAWESRQARKGRNLARRIAHAVGFEGGLVLILVPLFAWWLSISLWQAFVLDLGLVIFFVVYAFVFNLAFDRAFGLPASALPA</sequence>